<dbReference type="InterPro" id="IPR011961">
    <property type="entry name" value="RimM"/>
</dbReference>
<evidence type="ECO:0000259" key="6">
    <source>
        <dbReference type="Pfam" id="PF01782"/>
    </source>
</evidence>
<dbReference type="InterPro" id="IPR036976">
    <property type="entry name" value="RimM_N_sf"/>
</dbReference>
<dbReference type="EMBL" id="JMQM01000002">
    <property type="protein sequence ID" value="KFB08697.1"/>
    <property type="molecule type" value="Genomic_DNA"/>
</dbReference>
<evidence type="ECO:0000256" key="4">
    <source>
        <dbReference type="ARBA" id="ARBA00023186"/>
    </source>
</evidence>
<dbReference type="OrthoDB" id="9788191at2"/>
<comment type="domain">
    <text evidence="5">The PRC barrel domain binds ribosomal protein uS19.</text>
</comment>
<comment type="function">
    <text evidence="5">An accessory protein needed during the final step in the assembly of 30S ribosomal subunit, possibly for assembly of the head region. Essential for efficient processing of 16S rRNA. May be needed both before and after RbfA during the maturation of 16S rRNA. It has affinity for free ribosomal 30S subunits but not for 70S ribosomes.</text>
</comment>
<feature type="domain" description="RimM N-terminal" evidence="6">
    <location>
        <begin position="10"/>
        <end position="87"/>
    </location>
</feature>
<dbReference type="PATRIC" id="fig|472175.3.peg.2943"/>
<dbReference type="eggNOG" id="COG0806">
    <property type="taxonomic scope" value="Bacteria"/>
</dbReference>
<dbReference type="Gene3D" id="2.40.30.60">
    <property type="entry name" value="RimM"/>
    <property type="match status" value="1"/>
</dbReference>
<keyword evidence="9" id="KW-1185">Reference proteome</keyword>
<keyword evidence="2 5" id="KW-0690">Ribosome biogenesis</keyword>
<dbReference type="InterPro" id="IPR002676">
    <property type="entry name" value="RimM_N"/>
</dbReference>
<comment type="similarity">
    <text evidence="5">Belongs to the RimM family.</text>
</comment>
<keyword evidence="1 5" id="KW-0963">Cytoplasm</keyword>
<dbReference type="PANTHER" id="PTHR33692:SF1">
    <property type="entry name" value="RIBOSOME MATURATION FACTOR RIMM"/>
    <property type="match status" value="1"/>
</dbReference>
<dbReference type="InterPro" id="IPR056792">
    <property type="entry name" value="PRC_RimM"/>
</dbReference>
<reference evidence="8 9" key="1">
    <citation type="submission" date="2014-05" db="EMBL/GenBank/DDBJ databases">
        <title>Draft Genome Sequence of Nitratireductor basaltis Strain UMTGB225, A Marine Bacterium Isolated from Green Barrel Tunicate.</title>
        <authorList>
            <person name="Gan H.Y."/>
        </authorList>
    </citation>
    <scope>NUCLEOTIDE SEQUENCE [LARGE SCALE GENOMIC DNA]</scope>
    <source>
        <strain evidence="8 9">UMTGB225</strain>
    </source>
</reference>
<evidence type="ECO:0000313" key="8">
    <source>
        <dbReference type="EMBL" id="KFB08697.1"/>
    </source>
</evidence>
<dbReference type="AlphaFoldDB" id="A0A084U6W1"/>
<dbReference type="HAMAP" id="MF_00014">
    <property type="entry name" value="Ribosome_mat_RimM"/>
    <property type="match status" value="1"/>
</dbReference>
<keyword evidence="3 5" id="KW-0698">rRNA processing</keyword>
<evidence type="ECO:0000313" key="9">
    <source>
        <dbReference type="Proteomes" id="UP000053675"/>
    </source>
</evidence>
<dbReference type="RefSeq" id="WP_036486447.1">
    <property type="nucleotide sequence ID" value="NZ_JMQM01000002.1"/>
</dbReference>
<evidence type="ECO:0000256" key="1">
    <source>
        <dbReference type="ARBA" id="ARBA00022490"/>
    </source>
</evidence>
<dbReference type="SUPFAM" id="SSF50346">
    <property type="entry name" value="PRC-barrel domain"/>
    <property type="match status" value="1"/>
</dbReference>
<dbReference type="InterPro" id="IPR011033">
    <property type="entry name" value="PRC_barrel-like_sf"/>
</dbReference>
<dbReference type="GO" id="GO:0006364">
    <property type="term" value="P:rRNA processing"/>
    <property type="evidence" value="ECO:0007669"/>
    <property type="project" value="UniProtKB-UniRule"/>
</dbReference>
<evidence type="ECO:0000256" key="2">
    <source>
        <dbReference type="ARBA" id="ARBA00022517"/>
    </source>
</evidence>
<dbReference type="Pfam" id="PF01782">
    <property type="entry name" value="RimM"/>
    <property type="match status" value="1"/>
</dbReference>
<proteinExistence type="inferred from homology"/>
<dbReference type="SUPFAM" id="SSF50447">
    <property type="entry name" value="Translation proteins"/>
    <property type="match status" value="1"/>
</dbReference>
<name>A0A084U6W1_9HYPH</name>
<comment type="caution">
    <text evidence="8">The sequence shown here is derived from an EMBL/GenBank/DDBJ whole genome shotgun (WGS) entry which is preliminary data.</text>
</comment>
<dbReference type="STRING" id="472175.EL18_02951"/>
<comment type="subunit">
    <text evidence="5">Binds ribosomal protein uS19.</text>
</comment>
<dbReference type="Proteomes" id="UP000053675">
    <property type="component" value="Unassembled WGS sequence"/>
</dbReference>
<evidence type="ECO:0000256" key="3">
    <source>
        <dbReference type="ARBA" id="ARBA00022552"/>
    </source>
</evidence>
<dbReference type="InterPro" id="IPR009000">
    <property type="entry name" value="Transl_B-barrel_sf"/>
</dbReference>
<sequence>MAVLRDPVQLGVVGAPHGIRGELRVKSFTQDPLAIGDYGPLHTDDGRELLVQKARPAKNVLVVSFAGVNDRSGAEALAGARLFVERAVLPQDLDEEEYYHADLIGLSVRDAAGEDFGKVIAVHDFGAGDILEVKPVSGRSVMMPFTRDAVPEVKPSAGYMVVDPAAAGLIASDEDGSEADESEAHP</sequence>
<organism evidence="8 9">
    <name type="scientific">Nitratireductor basaltis</name>
    <dbReference type="NCBI Taxonomy" id="472175"/>
    <lineage>
        <taxon>Bacteria</taxon>
        <taxon>Pseudomonadati</taxon>
        <taxon>Pseudomonadota</taxon>
        <taxon>Alphaproteobacteria</taxon>
        <taxon>Hyphomicrobiales</taxon>
        <taxon>Phyllobacteriaceae</taxon>
        <taxon>Nitratireductor</taxon>
    </lineage>
</organism>
<gene>
    <name evidence="5 8" type="primary">rimM</name>
    <name evidence="8" type="ORF">EL18_02951</name>
</gene>
<evidence type="ECO:0000256" key="5">
    <source>
        <dbReference type="HAMAP-Rule" id="MF_00014"/>
    </source>
</evidence>
<dbReference type="NCBIfam" id="TIGR02273">
    <property type="entry name" value="16S_RimM"/>
    <property type="match status" value="1"/>
</dbReference>
<dbReference type="GO" id="GO:0005840">
    <property type="term" value="C:ribosome"/>
    <property type="evidence" value="ECO:0007669"/>
    <property type="project" value="InterPro"/>
</dbReference>
<dbReference type="PANTHER" id="PTHR33692">
    <property type="entry name" value="RIBOSOME MATURATION FACTOR RIMM"/>
    <property type="match status" value="1"/>
</dbReference>
<dbReference type="GO" id="GO:0042274">
    <property type="term" value="P:ribosomal small subunit biogenesis"/>
    <property type="evidence" value="ECO:0007669"/>
    <property type="project" value="UniProtKB-UniRule"/>
</dbReference>
<comment type="subcellular location">
    <subcellularLocation>
        <location evidence="5">Cytoplasm</location>
    </subcellularLocation>
</comment>
<accession>A0A084U6W1</accession>
<dbReference type="GO" id="GO:0043022">
    <property type="term" value="F:ribosome binding"/>
    <property type="evidence" value="ECO:0007669"/>
    <property type="project" value="InterPro"/>
</dbReference>
<keyword evidence="4 5" id="KW-0143">Chaperone</keyword>
<protein>
    <recommendedName>
        <fullName evidence="5">Ribosome maturation factor RimM</fullName>
    </recommendedName>
</protein>
<feature type="domain" description="Ribosome maturation factor RimM PRC barrel" evidence="7">
    <location>
        <begin position="101"/>
        <end position="164"/>
    </location>
</feature>
<evidence type="ECO:0000259" key="7">
    <source>
        <dbReference type="Pfam" id="PF24986"/>
    </source>
</evidence>
<dbReference type="Pfam" id="PF24986">
    <property type="entry name" value="PRC_RimM"/>
    <property type="match status" value="1"/>
</dbReference>
<dbReference type="Gene3D" id="2.30.30.240">
    <property type="entry name" value="PRC-barrel domain"/>
    <property type="match status" value="1"/>
</dbReference>
<dbReference type="GO" id="GO:0005737">
    <property type="term" value="C:cytoplasm"/>
    <property type="evidence" value="ECO:0007669"/>
    <property type="project" value="UniProtKB-SubCell"/>
</dbReference>